<keyword evidence="3" id="KW-1185">Reference proteome</keyword>
<dbReference type="EMBL" id="JALNTZ010000009">
    <property type="protein sequence ID" value="KAJ3641540.1"/>
    <property type="molecule type" value="Genomic_DNA"/>
</dbReference>
<comment type="caution">
    <text evidence="2">The sequence shown here is derived from an EMBL/GenBank/DDBJ whole genome shotgun (WGS) entry which is preliminary data.</text>
</comment>
<accession>A0AA38M2L0</accession>
<dbReference type="Proteomes" id="UP001168821">
    <property type="component" value="Unassembled WGS sequence"/>
</dbReference>
<evidence type="ECO:0000313" key="2">
    <source>
        <dbReference type="EMBL" id="KAJ3641540.1"/>
    </source>
</evidence>
<protein>
    <submittedName>
        <fullName evidence="2">Uncharacterized protein</fullName>
    </submittedName>
</protein>
<evidence type="ECO:0000256" key="1">
    <source>
        <dbReference type="SAM" id="MobiDB-lite"/>
    </source>
</evidence>
<reference evidence="2" key="1">
    <citation type="journal article" date="2023" name="G3 (Bethesda)">
        <title>Whole genome assemblies of Zophobas morio and Tenebrio molitor.</title>
        <authorList>
            <person name="Kaur S."/>
            <person name="Stinson S.A."/>
            <person name="diCenzo G.C."/>
        </authorList>
    </citation>
    <scope>NUCLEOTIDE SEQUENCE</scope>
    <source>
        <strain evidence="2">QUZm001</strain>
    </source>
</reference>
<feature type="compositionally biased region" description="Polar residues" evidence="1">
    <location>
        <begin position="175"/>
        <end position="192"/>
    </location>
</feature>
<proteinExistence type="predicted"/>
<evidence type="ECO:0000313" key="3">
    <source>
        <dbReference type="Proteomes" id="UP001168821"/>
    </source>
</evidence>
<dbReference type="AlphaFoldDB" id="A0AA38M2L0"/>
<feature type="region of interest" description="Disordered" evidence="1">
    <location>
        <begin position="20"/>
        <end position="192"/>
    </location>
</feature>
<feature type="compositionally biased region" description="Basic and acidic residues" evidence="1">
    <location>
        <begin position="122"/>
        <end position="132"/>
    </location>
</feature>
<feature type="compositionally biased region" description="Polar residues" evidence="1">
    <location>
        <begin position="40"/>
        <end position="54"/>
    </location>
</feature>
<organism evidence="2 3">
    <name type="scientific">Zophobas morio</name>
    <dbReference type="NCBI Taxonomy" id="2755281"/>
    <lineage>
        <taxon>Eukaryota</taxon>
        <taxon>Metazoa</taxon>
        <taxon>Ecdysozoa</taxon>
        <taxon>Arthropoda</taxon>
        <taxon>Hexapoda</taxon>
        <taxon>Insecta</taxon>
        <taxon>Pterygota</taxon>
        <taxon>Neoptera</taxon>
        <taxon>Endopterygota</taxon>
        <taxon>Coleoptera</taxon>
        <taxon>Polyphaga</taxon>
        <taxon>Cucujiformia</taxon>
        <taxon>Tenebrionidae</taxon>
        <taxon>Zophobas</taxon>
    </lineage>
</organism>
<sequence>MATSLYTKQRTLFACPHNNQRRLRSQSKREISVKACTPPESKQSQNTHSDTLHNPATPLPVLAAASQKPPTIFPTRSHLRGRELNSTASLEDSFWRGPSEGGRARSGRHLSAGSSNATSIGRWEKGQRRKIDAGPLSPRQVEPHTFVPRAFQSKIRIDTLSPFSDHHRRRAPGGQNPSTTPRTPSESHQNAL</sequence>
<gene>
    <name evidence="2" type="ORF">Zmor_028043</name>
</gene>
<name>A0AA38M2L0_9CUCU</name>